<proteinExistence type="predicted"/>
<dbReference type="OrthoDB" id="9881061at2"/>
<protein>
    <submittedName>
        <fullName evidence="2">Uncharacterized protein</fullName>
    </submittedName>
</protein>
<evidence type="ECO:0000256" key="1">
    <source>
        <dbReference type="SAM" id="Phobius"/>
    </source>
</evidence>
<organism evidence="2 3">
    <name type="scientific">Flavobacterium sufflavum</name>
    <dbReference type="NCBI Taxonomy" id="1921138"/>
    <lineage>
        <taxon>Bacteria</taxon>
        <taxon>Pseudomonadati</taxon>
        <taxon>Bacteroidota</taxon>
        <taxon>Flavobacteriia</taxon>
        <taxon>Flavobacteriales</taxon>
        <taxon>Flavobacteriaceae</taxon>
        <taxon>Flavobacterium</taxon>
    </lineage>
</organism>
<keyword evidence="3" id="KW-1185">Reference proteome</keyword>
<dbReference type="RefSeq" id="WP_128196264.1">
    <property type="nucleotide sequence ID" value="NZ_SACJ01000008.1"/>
</dbReference>
<gene>
    <name evidence="2" type="ORF">EOD40_13165</name>
</gene>
<evidence type="ECO:0000313" key="3">
    <source>
        <dbReference type="Proteomes" id="UP000285211"/>
    </source>
</evidence>
<accession>A0A437KRB8</accession>
<name>A0A437KRB8_9FLAO</name>
<dbReference type="AlphaFoldDB" id="A0A437KRB8"/>
<dbReference type="EMBL" id="SACJ01000008">
    <property type="protein sequence ID" value="RVT74455.1"/>
    <property type="molecule type" value="Genomic_DNA"/>
</dbReference>
<comment type="caution">
    <text evidence="2">The sequence shown here is derived from an EMBL/GenBank/DDBJ whole genome shotgun (WGS) entry which is preliminary data.</text>
</comment>
<keyword evidence="1" id="KW-0472">Membrane</keyword>
<sequence length="75" mass="8632">MKTLKIIIALILTYAFIKSGIDLCNEEPENSLMYVIIILVFLLIPAYLFYSATKRIEDKQTALEKKENDEINGIH</sequence>
<keyword evidence="1" id="KW-0812">Transmembrane</keyword>
<evidence type="ECO:0000313" key="2">
    <source>
        <dbReference type="EMBL" id="RVT74455.1"/>
    </source>
</evidence>
<reference evidence="2 3" key="1">
    <citation type="submission" date="2019-01" db="EMBL/GenBank/DDBJ databases">
        <authorList>
            <person name="Chen W.-M."/>
        </authorList>
    </citation>
    <scope>NUCLEOTIDE SEQUENCE [LARGE SCALE GENOMIC DNA]</scope>
    <source>
        <strain evidence="2 3">BBQ-12</strain>
    </source>
</reference>
<keyword evidence="1" id="KW-1133">Transmembrane helix</keyword>
<feature type="transmembrane region" description="Helical" evidence="1">
    <location>
        <begin position="32"/>
        <end position="50"/>
    </location>
</feature>
<dbReference type="Proteomes" id="UP000285211">
    <property type="component" value="Unassembled WGS sequence"/>
</dbReference>